<accession>A0A9Q1KJT2</accession>
<proteinExistence type="predicted"/>
<evidence type="ECO:0000313" key="3">
    <source>
        <dbReference type="Proteomes" id="UP001153076"/>
    </source>
</evidence>
<comment type="caution">
    <text evidence="2">The sequence shown here is derived from an EMBL/GenBank/DDBJ whole genome shotgun (WGS) entry which is preliminary data.</text>
</comment>
<dbReference type="Proteomes" id="UP001153076">
    <property type="component" value="Unassembled WGS sequence"/>
</dbReference>
<sequence>MVQGQIDGGEDFRGNFVMLVAKRRSQSPNNEHTGRFEQSEMTELEFIIGFGRGYLEDTVNKMTITDKEEEERPSKNDEDEAKAEDEPGVSQVKALVRDGNAATDLIITNSRLLAEVTIELEELIPGARTHSREEESFTPRVSQEEKEVLSNGVVIVDLKYDVPSAKDILMRCMKSFTQCSSKPLQPGTPSHSLVADFLLLLDESK</sequence>
<feature type="compositionally biased region" description="Basic and acidic residues" evidence="1">
    <location>
        <begin position="64"/>
        <end position="76"/>
    </location>
</feature>
<feature type="compositionally biased region" description="Acidic residues" evidence="1">
    <location>
        <begin position="77"/>
        <end position="87"/>
    </location>
</feature>
<reference evidence="2" key="1">
    <citation type="submission" date="2022-04" db="EMBL/GenBank/DDBJ databases">
        <title>Carnegiea gigantea Genome sequencing and assembly v2.</title>
        <authorList>
            <person name="Copetti D."/>
            <person name="Sanderson M.J."/>
            <person name="Burquez A."/>
            <person name="Wojciechowski M.F."/>
        </authorList>
    </citation>
    <scope>NUCLEOTIDE SEQUENCE</scope>
    <source>
        <strain evidence="2">SGP5-SGP5p</strain>
        <tissue evidence="2">Aerial part</tissue>
    </source>
</reference>
<protein>
    <submittedName>
        <fullName evidence="2">Uncharacterized protein</fullName>
    </submittedName>
</protein>
<evidence type="ECO:0000256" key="1">
    <source>
        <dbReference type="SAM" id="MobiDB-lite"/>
    </source>
</evidence>
<dbReference type="EMBL" id="JAKOGI010000095">
    <property type="protein sequence ID" value="KAJ8444547.1"/>
    <property type="molecule type" value="Genomic_DNA"/>
</dbReference>
<keyword evidence="3" id="KW-1185">Reference proteome</keyword>
<name>A0A9Q1KJT2_9CARY</name>
<feature type="region of interest" description="Disordered" evidence="1">
    <location>
        <begin position="64"/>
        <end position="89"/>
    </location>
</feature>
<gene>
    <name evidence="2" type="ORF">Cgig2_000826</name>
</gene>
<evidence type="ECO:0000313" key="2">
    <source>
        <dbReference type="EMBL" id="KAJ8444547.1"/>
    </source>
</evidence>
<dbReference type="AlphaFoldDB" id="A0A9Q1KJT2"/>
<organism evidence="2 3">
    <name type="scientific">Carnegiea gigantea</name>
    <dbReference type="NCBI Taxonomy" id="171969"/>
    <lineage>
        <taxon>Eukaryota</taxon>
        <taxon>Viridiplantae</taxon>
        <taxon>Streptophyta</taxon>
        <taxon>Embryophyta</taxon>
        <taxon>Tracheophyta</taxon>
        <taxon>Spermatophyta</taxon>
        <taxon>Magnoliopsida</taxon>
        <taxon>eudicotyledons</taxon>
        <taxon>Gunneridae</taxon>
        <taxon>Pentapetalae</taxon>
        <taxon>Caryophyllales</taxon>
        <taxon>Cactineae</taxon>
        <taxon>Cactaceae</taxon>
        <taxon>Cactoideae</taxon>
        <taxon>Echinocereeae</taxon>
        <taxon>Carnegiea</taxon>
    </lineage>
</organism>